<dbReference type="OrthoDB" id="2013972at2759"/>
<dbReference type="Pfam" id="PF13489">
    <property type="entry name" value="Methyltransf_23"/>
    <property type="match status" value="1"/>
</dbReference>
<dbReference type="InterPro" id="IPR029063">
    <property type="entry name" value="SAM-dependent_MTases_sf"/>
</dbReference>
<name>A0A9W9RQW0_9EURO</name>
<dbReference type="GeneID" id="81442546"/>
<comment type="caution">
    <text evidence="2">The sequence shown here is derived from an EMBL/GenBank/DDBJ whole genome shotgun (WGS) entry which is preliminary data.</text>
</comment>
<dbReference type="AlphaFoldDB" id="A0A9W9RQW0"/>
<evidence type="ECO:0000313" key="3">
    <source>
        <dbReference type="Proteomes" id="UP001147782"/>
    </source>
</evidence>
<dbReference type="GO" id="GO:0008168">
    <property type="term" value="F:methyltransferase activity"/>
    <property type="evidence" value="ECO:0007669"/>
    <property type="project" value="TreeGrafter"/>
</dbReference>
<dbReference type="PANTHER" id="PTHR43591">
    <property type="entry name" value="METHYLTRANSFERASE"/>
    <property type="match status" value="1"/>
</dbReference>
<feature type="region of interest" description="Disordered" evidence="1">
    <location>
        <begin position="1"/>
        <end position="45"/>
    </location>
</feature>
<gene>
    <name evidence="2" type="ORF">N7496_010454</name>
</gene>
<dbReference type="Gene3D" id="3.40.50.150">
    <property type="entry name" value="Vaccinia Virus protein VP39"/>
    <property type="match status" value="1"/>
</dbReference>
<dbReference type="CDD" id="cd02440">
    <property type="entry name" value="AdoMet_MTases"/>
    <property type="match status" value="1"/>
</dbReference>
<reference evidence="2" key="2">
    <citation type="journal article" date="2023" name="IMA Fungus">
        <title>Comparative genomic study of the Penicillium genus elucidates a diverse pangenome and 15 lateral gene transfer events.</title>
        <authorList>
            <person name="Petersen C."/>
            <person name="Sorensen T."/>
            <person name="Nielsen M.R."/>
            <person name="Sondergaard T.E."/>
            <person name="Sorensen J.L."/>
            <person name="Fitzpatrick D.A."/>
            <person name="Frisvad J.C."/>
            <person name="Nielsen K.L."/>
        </authorList>
    </citation>
    <scope>NUCLEOTIDE SEQUENCE</scope>
    <source>
        <strain evidence="2">IBT 29864</strain>
    </source>
</reference>
<dbReference type="RefSeq" id="XP_056552367.1">
    <property type="nucleotide sequence ID" value="XM_056703367.1"/>
</dbReference>
<dbReference type="SUPFAM" id="SSF53335">
    <property type="entry name" value="S-adenosyl-L-methionine-dependent methyltransferases"/>
    <property type="match status" value="1"/>
</dbReference>
<organism evidence="2 3">
    <name type="scientific">Penicillium cataractarum</name>
    <dbReference type="NCBI Taxonomy" id="2100454"/>
    <lineage>
        <taxon>Eukaryota</taxon>
        <taxon>Fungi</taxon>
        <taxon>Dikarya</taxon>
        <taxon>Ascomycota</taxon>
        <taxon>Pezizomycotina</taxon>
        <taxon>Eurotiomycetes</taxon>
        <taxon>Eurotiomycetidae</taxon>
        <taxon>Eurotiales</taxon>
        <taxon>Aspergillaceae</taxon>
        <taxon>Penicillium</taxon>
    </lineage>
</organism>
<dbReference type="PANTHER" id="PTHR43591:SF10">
    <property type="entry name" value="ABC TRANSMEMBRANE TYPE-1 DOMAIN-CONTAINING PROTEIN-RELATED"/>
    <property type="match status" value="1"/>
</dbReference>
<evidence type="ECO:0000256" key="1">
    <source>
        <dbReference type="SAM" id="MobiDB-lite"/>
    </source>
</evidence>
<accession>A0A9W9RQW0</accession>
<evidence type="ECO:0008006" key="4">
    <source>
        <dbReference type="Google" id="ProtNLM"/>
    </source>
</evidence>
<sequence>MDDKPIQPAEDILAPDENQTEHAYPNSDPESDSDTESLNEPSIKSTRSYASLTLQHIQENGRRYANETYFMPNDEPELTRLNIVHQIYLILLDNALTTAPLPPSPTPTRILDIGTGPGDWAIEMSAAYPTATIIASDLTVFDSGLGHLALPNVDFQLADARAEWTYHEPFDLIHLRGLSGAFQDWAAIYAQAFTHCKPGGYIEVADTDPAADTIAFSPLKRPGSEAEIPALRKYTSALRAAAEAAGYPRDLAHLNTDALAAAGFVDVRVIERTIPIGLWPEDVAEKTLGKMTLISLLEALEGYALRPLTVHGGYTVDGVKELCQSVRGELLGVDGLTAKVRIVTGRRPVSFAQKKADLLAKVMARAKLVQERAEG</sequence>
<evidence type="ECO:0000313" key="2">
    <source>
        <dbReference type="EMBL" id="KAJ5364741.1"/>
    </source>
</evidence>
<protein>
    <recommendedName>
        <fullName evidence="4">Methyltransferase domain-containing protein</fullName>
    </recommendedName>
</protein>
<dbReference type="Proteomes" id="UP001147782">
    <property type="component" value="Unassembled WGS sequence"/>
</dbReference>
<keyword evidence="3" id="KW-1185">Reference proteome</keyword>
<dbReference type="EMBL" id="JAPZBS010000008">
    <property type="protein sequence ID" value="KAJ5364741.1"/>
    <property type="molecule type" value="Genomic_DNA"/>
</dbReference>
<reference evidence="2" key="1">
    <citation type="submission" date="2022-11" db="EMBL/GenBank/DDBJ databases">
        <authorList>
            <person name="Petersen C."/>
        </authorList>
    </citation>
    <scope>NUCLEOTIDE SEQUENCE</scope>
    <source>
        <strain evidence="2">IBT 29864</strain>
    </source>
</reference>
<proteinExistence type="predicted"/>